<feature type="transmembrane region" description="Helical" evidence="7">
    <location>
        <begin position="323"/>
        <end position="344"/>
    </location>
</feature>
<dbReference type="InterPro" id="IPR013587">
    <property type="entry name" value="Nitrate/nitrite_sensing"/>
</dbReference>
<name>A0ABV9S3T3_9PSEU</name>
<dbReference type="EC" id="2.7.13.3" evidence="2"/>
<evidence type="ECO:0000256" key="4">
    <source>
        <dbReference type="ARBA" id="ARBA00022679"/>
    </source>
</evidence>
<dbReference type="Pfam" id="PF02518">
    <property type="entry name" value="HATPase_c"/>
    <property type="match status" value="1"/>
</dbReference>
<dbReference type="InterPro" id="IPR036890">
    <property type="entry name" value="HATPase_C_sf"/>
</dbReference>
<keyword evidence="5" id="KW-0418">Kinase</keyword>
<keyword evidence="4" id="KW-0808">Transferase</keyword>
<dbReference type="Gene3D" id="6.10.340.10">
    <property type="match status" value="1"/>
</dbReference>
<keyword evidence="3" id="KW-0597">Phosphoprotein</keyword>
<accession>A0ABV9S3T3</accession>
<feature type="compositionally biased region" description="Basic and acidic residues" evidence="6">
    <location>
        <begin position="763"/>
        <end position="773"/>
    </location>
</feature>
<evidence type="ECO:0000259" key="8">
    <source>
        <dbReference type="SMART" id="SM00387"/>
    </source>
</evidence>
<dbReference type="RefSeq" id="WP_378057559.1">
    <property type="nucleotide sequence ID" value="NZ_JBHSIS010000008.1"/>
</dbReference>
<dbReference type="Gene3D" id="3.30.565.10">
    <property type="entry name" value="Histidine kinase-like ATPase, C-terminal domain"/>
    <property type="match status" value="1"/>
</dbReference>
<dbReference type="InterPro" id="IPR050428">
    <property type="entry name" value="TCS_sensor_his_kinase"/>
</dbReference>
<keyword evidence="10" id="KW-1185">Reference proteome</keyword>
<feature type="region of interest" description="Disordered" evidence="6">
    <location>
        <begin position="704"/>
        <end position="773"/>
    </location>
</feature>
<dbReference type="SMART" id="SM00387">
    <property type="entry name" value="HATPase_c"/>
    <property type="match status" value="1"/>
</dbReference>
<dbReference type="Pfam" id="PF08376">
    <property type="entry name" value="NIT"/>
    <property type="match status" value="1"/>
</dbReference>
<protein>
    <recommendedName>
        <fullName evidence="2">histidine kinase</fullName>
        <ecNumber evidence="2">2.7.13.3</ecNumber>
    </recommendedName>
</protein>
<dbReference type="Proteomes" id="UP001595859">
    <property type="component" value="Unassembled WGS sequence"/>
</dbReference>
<organism evidence="9 10">
    <name type="scientific">Actinophytocola glycyrrhizae</name>
    <dbReference type="NCBI Taxonomy" id="2044873"/>
    <lineage>
        <taxon>Bacteria</taxon>
        <taxon>Bacillati</taxon>
        <taxon>Actinomycetota</taxon>
        <taxon>Actinomycetes</taxon>
        <taxon>Pseudonocardiales</taxon>
        <taxon>Pseudonocardiaceae</taxon>
    </lineage>
</organism>
<evidence type="ECO:0000256" key="3">
    <source>
        <dbReference type="ARBA" id="ARBA00022553"/>
    </source>
</evidence>
<dbReference type="PANTHER" id="PTHR45436:SF5">
    <property type="entry name" value="SENSOR HISTIDINE KINASE TRCS"/>
    <property type="match status" value="1"/>
</dbReference>
<feature type="transmembrane region" description="Helical" evidence="7">
    <location>
        <begin position="26"/>
        <end position="47"/>
    </location>
</feature>
<evidence type="ECO:0000256" key="1">
    <source>
        <dbReference type="ARBA" id="ARBA00000085"/>
    </source>
</evidence>
<comment type="caution">
    <text evidence="9">The sequence shown here is derived from an EMBL/GenBank/DDBJ whole genome shotgun (WGS) entry which is preliminary data.</text>
</comment>
<dbReference type="PANTHER" id="PTHR45436">
    <property type="entry name" value="SENSOR HISTIDINE KINASE YKOH"/>
    <property type="match status" value="1"/>
</dbReference>
<gene>
    <name evidence="9" type="ORF">ACFPCV_18975</name>
</gene>
<keyword evidence="7" id="KW-1133">Transmembrane helix</keyword>
<dbReference type="EMBL" id="JBHSIS010000008">
    <property type="protein sequence ID" value="MFC4855598.1"/>
    <property type="molecule type" value="Genomic_DNA"/>
</dbReference>
<dbReference type="InterPro" id="IPR003594">
    <property type="entry name" value="HATPase_dom"/>
</dbReference>
<feature type="domain" description="Histidine kinase/HSP90-like ATPase" evidence="8">
    <location>
        <begin position="521"/>
        <end position="632"/>
    </location>
</feature>
<proteinExistence type="predicted"/>
<comment type="catalytic activity">
    <reaction evidence="1">
        <text>ATP + protein L-histidine = ADP + protein N-phospho-L-histidine.</text>
        <dbReference type="EC" id="2.7.13.3"/>
    </reaction>
</comment>
<keyword evidence="7" id="KW-0472">Membrane</keyword>
<evidence type="ECO:0000313" key="10">
    <source>
        <dbReference type="Proteomes" id="UP001595859"/>
    </source>
</evidence>
<evidence type="ECO:0000256" key="2">
    <source>
        <dbReference type="ARBA" id="ARBA00012438"/>
    </source>
</evidence>
<keyword evidence="7" id="KW-0812">Transmembrane</keyword>
<reference evidence="10" key="1">
    <citation type="journal article" date="2019" name="Int. J. Syst. Evol. Microbiol.">
        <title>The Global Catalogue of Microorganisms (GCM) 10K type strain sequencing project: providing services to taxonomists for standard genome sequencing and annotation.</title>
        <authorList>
            <consortium name="The Broad Institute Genomics Platform"/>
            <consortium name="The Broad Institute Genome Sequencing Center for Infectious Disease"/>
            <person name="Wu L."/>
            <person name="Ma J."/>
        </authorList>
    </citation>
    <scope>NUCLEOTIDE SEQUENCE [LARGE SCALE GENOMIC DNA]</scope>
    <source>
        <strain evidence="10">ZS-22-S1</strain>
    </source>
</reference>
<sequence length="773" mass="81580">MSSPHERPASGAAWWSAAVQWRNWPLLVKLGVVLVVPVVGALVLGVLRVRADVELADSYASVERVAAVRVQLVRVLSALQHERNEAVGDGAGLPRAITATDAAIADVTDVIGATSGDQARIAGESDYRELVGALGSLVAARGQRAADGDGLVVLSGYNAVTGAVLEFDRSLVGRFPDQNLTNTSIALGELQSVREQVALQQAIGSLALRDNALSDAGRQLMIEAAVRLEDQLGDFRSVAPPALRERYDTTVTGQDVTARQQMVDAARTMGPAQARFTAEQWNTVSDTTTSQLTEVTQLAAADLRAGSDELAERVSDRAGLESVLLLVMLLLAAGVGGGLGRYLLRSVGLLRRAALDVAHQELPAAVASIRAGDGAKVAIEPVPLRTTEEFGQLARAFDAVHDQALRSAAEEAGLRSNLANIFTNLSRRSQGLVERQLRLMEQLEQKTDDPDQLADLFRIDHLATRMRRNNENLMVLSGTGALRRFTEPVPLPDVLRAAISEVEHYERAIVRSAPDIRVVGYAAGDLIRSVSELIENATAFSPPDSVVVVESRLRGDGSVMVDVLDDGVGMGDEELREANHRVTGGGGVDVPVSRQMGLFVVGRLTARHGIRVRLSKRADGGLCASVLVPAALVGVDGSELVPVAAAVPTGAVAGRLESAGITVTLPDLPSASTPASILFAADEQRPYHAVTGFAWLGTPASGAAQAGPRSAPVVEAGPDGLPKRVPKGQLLAPPARPQPSTNAKRDAARARGFLSGFQSGIRQSEKRRGEAES</sequence>
<evidence type="ECO:0000256" key="5">
    <source>
        <dbReference type="ARBA" id="ARBA00022777"/>
    </source>
</evidence>
<evidence type="ECO:0000256" key="7">
    <source>
        <dbReference type="SAM" id="Phobius"/>
    </source>
</evidence>
<evidence type="ECO:0000256" key="6">
    <source>
        <dbReference type="SAM" id="MobiDB-lite"/>
    </source>
</evidence>
<dbReference type="SUPFAM" id="SSF55874">
    <property type="entry name" value="ATPase domain of HSP90 chaperone/DNA topoisomerase II/histidine kinase"/>
    <property type="match status" value="1"/>
</dbReference>
<evidence type="ECO:0000313" key="9">
    <source>
        <dbReference type="EMBL" id="MFC4855598.1"/>
    </source>
</evidence>